<dbReference type="PANTHER" id="PTHR36933">
    <property type="entry name" value="SLL0788 PROTEIN"/>
    <property type="match status" value="1"/>
</dbReference>
<dbReference type="EMBL" id="SMKA01000443">
    <property type="protein sequence ID" value="TDC14292.1"/>
    <property type="molecule type" value="Genomic_DNA"/>
</dbReference>
<dbReference type="InterPro" id="IPR005183">
    <property type="entry name" value="DUF305_CopM-like"/>
</dbReference>
<dbReference type="OrthoDB" id="26872at2"/>
<sequence length="185" mass="20207">MRHRLWITSALLLLGTLTACGSDDKAAAPDFNDADVTFATQMIPHHQQAVQMADMAGYTATNPEVKKFATAIKAAQDPEIKTLSTWLTTWGKPVPTPDHGGHSAHEMPGMMTEDEMSALGNAKGRQFDRQWTQLMIDHHQGAVTMAKTEQSTGKYPEAVALAGKIQSDQTREIAALQELLAKLPR</sequence>
<keyword evidence="1" id="KW-0732">Signal</keyword>
<proteinExistence type="predicted"/>
<evidence type="ECO:0000313" key="3">
    <source>
        <dbReference type="EMBL" id="TDC14292.1"/>
    </source>
</evidence>
<dbReference type="InterPro" id="IPR012347">
    <property type="entry name" value="Ferritin-like"/>
</dbReference>
<gene>
    <name evidence="3" type="ORF">E1261_43720</name>
</gene>
<reference evidence="3 4" key="1">
    <citation type="submission" date="2019-03" db="EMBL/GenBank/DDBJ databases">
        <title>Draft genome sequences of novel Actinobacteria.</title>
        <authorList>
            <person name="Sahin N."/>
            <person name="Ay H."/>
            <person name="Saygin H."/>
        </authorList>
    </citation>
    <scope>NUCLEOTIDE SEQUENCE [LARGE SCALE GENOMIC DNA]</scope>
    <source>
        <strain evidence="3 4">JCM 30547</strain>
    </source>
</reference>
<feature type="signal peptide" evidence="1">
    <location>
        <begin position="1"/>
        <end position="21"/>
    </location>
</feature>
<evidence type="ECO:0000313" key="4">
    <source>
        <dbReference type="Proteomes" id="UP000295075"/>
    </source>
</evidence>
<accession>A0A4R4P2W7</accession>
<dbReference type="PANTHER" id="PTHR36933:SF1">
    <property type="entry name" value="SLL0788 PROTEIN"/>
    <property type="match status" value="1"/>
</dbReference>
<comment type="caution">
    <text evidence="3">The sequence shown here is derived from an EMBL/GenBank/DDBJ whole genome shotgun (WGS) entry which is preliminary data.</text>
</comment>
<evidence type="ECO:0000259" key="2">
    <source>
        <dbReference type="Pfam" id="PF03713"/>
    </source>
</evidence>
<name>A0A4R4P2W7_9ACTN</name>
<keyword evidence="4" id="KW-1185">Reference proteome</keyword>
<dbReference type="Proteomes" id="UP000295075">
    <property type="component" value="Unassembled WGS sequence"/>
</dbReference>
<evidence type="ECO:0000256" key="1">
    <source>
        <dbReference type="SAM" id="SignalP"/>
    </source>
</evidence>
<feature type="chain" id="PRO_5039465182" evidence="1">
    <location>
        <begin position="22"/>
        <end position="185"/>
    </location>
</feature>
<organism evidence="3 4">
    <name type="scientific">Kribbella albertanoniae</name>
    <dbReference type="NCBI Taxonomy" id="1266829"/>
    <lineage>
        <taxon>Bacteria</taxon>
        <taxon>Bacillati</taxon>
        <taxon>Actinomycetota</taxon>
        <taxon>Actinomycetes</taxon>
        <taxon>Propionibacteriales</taxon>
        <taxon>Kribbellaceae</taxon>
        <taxon>Kribbella</taxon>
    </lineage>
</organism>
<dbReference type="RefSeq" id="WP_132416115.1">
    <property type="nucleotide sequence ID" value="NZ_SMKA01000443.1"/>
</dbReference>
<dbReference type="Gene3D" id="1.20.1260.10">
    <property type="match status" value="1"/>
</dbReference>
<dbReference type="PROSITE" id="PS51257">
    <property type="entry name" value="PROKAR_LIPOPROTEIN"/>
    <property type="match status" value="1"/>
</dbReference>
<feature type="domain" description="DUF305" evidence="2">
    <location>
        <begin position="35"/>
        <end position="180"/>
    </location>
</feature>
<protein>
    <submittedName>
        <fullName evidence="3">DUF305 domain-containing protein</fullName>
    </submittedName>
</protein>
<dbReference type="AlphaFoldDB" id="A0A4R4P2W7"/>
<dbReference type="Pfam" id="PF03713">
    <property type="entry name" value="DUF305"/>
    <property type="match status" value="1"/>
</dbReference>